<dbReference type="Proteomes" id="UP000006299">
    <property type="component" value="Chromosome"/>
</dbReference>
<dbReference type="AlphaFoldDB" id="K0DCT7"/>
<keyword evidence="3" id="KW-1185">Reference proteome</keyword>
<dbReference type="PATRIC" id="fig|1229758.3.peg.402"/>
<proteinExistence type="predicted"/>
<evidence type="ECO:0000313" key="2">
    <source>
        <dbReference type="EMBL" id="AFT81317.1"/>
    </source>
</evidence>
<keyword evidence="1" id="KW-1133">Transmembrane helix</keyword>
<dbReference type="STRING" id="1229758.C270_02010"/>
<organism evidence="2 3">
    <name type="scientific">Leuconostoc carnosum (strain JB16)</name>
    <dbReference type="NCBI Taxonomy" id="1229758"/>
    <lineage>
        <taxon>Bacteria</taxon>
        <taxon>Bacillati</taxon>
        <taxon>Bacillota</taxon>
        <taxon>Bacilli</taxon>
        <taxon>Lactobacillales</taxon>
        <taxon>Lactobacillaceae</taxon>
        <taxon>Leuconostoc</taxon>
    </lineage>
</organism>
<evidence type="ECO:0000256" key="1">
    <source>
        <dbReference type="SAM" id="Phobius"/>
    </source>
</evidence>
<keyword evidence="1" id="KW-0812">Transmembrane</keyword>
<dbReference type="KEGG" id="lcn:C270_02010"/>
<sequence length="179" mass="20409">MEFLGLDVGSWADWVSGIGSFVAIIFIYIQIKQSDQHQRENLYYNFKIAIGQRRMVKSDGISSEYELIFWGTNDGHVSGSFKFIGFCTPDTFDYTNKEHISGVVTDTHKKIEELDSTYSLGIKCREFEKVESGGVSSEITVPMNAIDLNYKENETVCVVYMDPLGKLYKNDLLPRDEED</sequence>
<feature type="transmembrane region" description="Helical" evidence="1">
    <location>
        <begin position="12"/>
        <end position="31"/>
    </location>
</feature>
<gene>
    <name evidence="2" type="ordered locus">C270_02010</name>
</gene>
<keyword evidence="1" id="KW-0472">Membrane</keyword>
<reference evidence="2 3" key="1">
    <citation type="journal article" date="2012" name="J. Bacteriol.">
        <title>Complete genome sequence of Leuconostoc carnosum strain JB16, isolated from Kimchi.</title>
        <authorList>
            <person name="Jung J.Y."/>
            <person name="Lee S.H."/>
            <person name="Jeon C.O."/>
        </authorList>
    </citation>
    <scope>NUCLEOTIDE SEQUENCE [LARGE SCALE GENOMIC DNA]</scope>
    <source>
        <strain evidence="2 3">JB16</strain>
    </source>
</reference>
<protein>
    <submittedName>
        <fullName evidence="2">Uncharacterized protein</fullName>
    </submittedName>
</protein>
<dbReference type="RefSeq" id="WP_014973930.1">
    <property type="nucleotide sequence ID" value="NC_018673.1"/>
</dbReference>
<name>K0DCT7_LEUCJ</name>
<evidence type="ECO:0000313" key="3">
    <source>
        <dbReference type="Proteomes" id="UP000006299"/>
    </source>
</evidence>
<dbReference type="EMBL" id="CP003851">
    <property type="protein sequence ID" value="AFT81317.1"/>
    <property type="molecule type" value="Genomic_DNA"/>
</dbReference>
<dbReference type="HOGENOM" id="CLU_1501726_0_0_9"/>
<accession>K0DCT7</accession>